<name>A0A8S1JYC6_9CILI</name>
<keyword evidence="2" id="KW-1185">Reference proteome</keyword>
<accession>A0A8S1JYC6</accession>
<proteinExistence type="predicted"/>
<evidence type="ECO:0000313" key="2">
    <source>
        <dbReference type="Proteomes" id="UP000692954"/>
    </source>
</evidence>
<organism evidence="1 2">
    <name type="scientific">Paramecium sonneborni</name>
    <dbReference type="NCBI Taxonomy" id="65129"/>
    <lineage>
        <taxon>Eukaryota</taxon>
        <taxon>Sar</taxon>
        <taxon>Alveolata</taxon>
        <taxon>Ciliophora</taxon>
        <taxon>Intramacronucleata</taxon>
        <taxon>Oligohymenophorea</taxon>
        <taxon>Peniculida</taxon>
        <taxon>Parameciidae</taxon>
        <taxon>Paramecium</taxon>
    </lineage>
</organism>
<dbReference type="Proteomes" id="UP000692954">
    <property type="component" value="Unassembled WGS sequence"/>
</dbReference>
<dbReference type="AlphaFoldDB" id="A0A8S1JYC6"/>
<comment type="caution">
    <text evidence="1">The sequence shown here is derived from an EMBL/GenBank/DDBJ whole genome shotgun (WGS) entry which is preliminary data.</text>
</comment>
<protein>
    <submittedName>
        <fullName evidence="1">Uncharacterized protein</fullName>
    </submittedName>
</protein>
<gene>
    <name evidence="1" type="ORF">PSON_ATCC_30995.1.T0020317</name>
</gene>
<sequence>MRISILFFRTFTFNTRISSSALQSISIILRTCTLISCKSSCSIKYTTLQKRCTIIITIC</sequence>
<evidence type="ECO:0000313" key="1">
    <source>
        <dbReference type="EMBL" id="CAD8047287.1"/>
    </source>
</evidence>
<reference evidence="1" key="1">
    <citation type="submission" date="2021-01" db="EMBL/GenBank/DDBJ databases">
        <authorList>
            <consortium name="Genoscope - CEA"/>
            <person name="William W."/>
        </authorList>
    </citation>
    <scope>NUCLEOTIDE SEQUENCE</scope>
</reference>
<dbReference type="EMBL" id="CAJJDN010000002">
    <property type="protein sequence ID" value="CAD8047287.1"/>
    <property type="molecule type" value="Genomic_DNA"/>
</dbReference>